<accession>A0A5S3PE10</accession>
<gene>
    <name evidence="1" type="ORF">FEE95_21270</name>
</gene>
<comment type="caution">
    <text evidence="1">The sequence shown here is derived from an EMBL/GenBank/DDBJ whole genome shotgun (WGS) entry which is preliminary data.</text>
</comment>
<dbReference type="AlphaFoldDB" id="A0A5S3PE10"/>
<reference evidence="1 2" key="1">
    <citation type="submission" date="2019-05" db="EMBL/GenBank/DDBJ databases">
        <authorList>
            <person name="Zhang J.-Y."/>
            <person name="Feg X."/>
            <person name="Du Z.-J."/>
        </authorList>
    </citation>
    <scope>NUCLEOTIDE SEQUENCE [LARGE SCALE GENOMIC DNA]</scope>
    <source>
        <strain evidence="1 2">RZ26</strain>
    </source>
</reference>
<dbReference type="EMBL" id="VATY01000006">
    <property type="protein sequence ID" value="TMM52220.1"/>
    <property type="molecule type" value="Genomic_DNA"/>
</dbReference>
<evidence type="ECO:0000313" key="2">
    <source>
        <dbReference type="Proteomes" id="UP000310314"/>
    </source>
</evidence>
<protein>
    <submittedName>
        <fullName evidence="1">Uncharacterized protein</fullName>
    </submittedName>
</protein>
<sequence length="124" mass="14348">MKTIKVTLFVFLFGILIGHSQTDNKPSNPKKEKKEMNLLDEQTKILGQIFELGGMEEENPIGGSKNYLELIEKSEMPPEQKEQLREMYKVYDLSLDPKKKDSLKLMVDKMLKNAIEKTQNDSKQ</sequence>
<name>A0A5S3PE10_9FLAO</name>
<evidence type="ECO:0000313" key="1">
    <source>
        <dbReference type="EMBL" id="TMM52220.1"/>
    </source>
</evidence>
<proteinExistence type="predicted"/>
<organism evidence="1 2">
    <name type="scientific">Maribacter algarum</name>
    <name type="common">ex Zhang et al. 2020</name>
    <dbReference type="NCBI Taxonomy" id="2578118"/>
    <lineage>
        <taxon>Bacteria</taxon>
        <taxon>Pseudomonadati</taxon>
        <taxon>Bacteroidota</taxon>
        <taxon>Flavobacteriia</taxon>
        <taxon>Flavobacteriales</taxon>
        <taxon>Flavobacteriaceae</taxon>
        <taxon>Maribacter</taxon>
    </lineage>
</organism>
<dbReference type="Proteomes" id="UP000310314">
    <property type="component" value="Unassembled WGS sequence"/>
</dbReference>
<dbReference type="RefSeq" id="WP_138660063.1">
    <property type="nucleotide sequence ID" value="NZ_VATY01000006.1"/>
</dbReference>
<dbReference type="OrthoDB" id="1178642at2"/>
<keyword evidence="2" id="KW-1185">Reference proteome</keyword>